<reference evidence="1" key="1">
    <citation type="journal article" date="2019" name="MBio">
        <title>Virus Genomes from Deep Sea Sediments Expand the Ocean Megavirome and Support Independent Origins of Viral Gigantism.</title>
        <authorList>
            <person name="Backstrom D."/>
            <person name="Yutin N."/>
            <person name="Jorgensen S.L."/>
            <person name="Dharamshi J."/>
            <person name="Homa F."/>
            <person name="Zaremba-Niedwiedzka K."/>
            <person name="Spang A."/>
            <person name="Wolf Y.I."/>
            <person name="Koonin E.V."/>
            <person name="Ettema T.J."/>
        </authorList>
    </citation>
    <scope>NUCLEOTIDE SEQUENCE</scope>
</reference>
<protein>
    <recommendedName>
        <fullName evidence="2">Protein kinase domain-containing protein</fullName>
    </recommendedName>
</protein>
<proteinExistence type="predicted"/>
<evidence type="ECO:0008006" key="2">
    <source>
        <dbReference type="Google" id="ProtNLM"/>
    </source>
</evidence>
<dbReference type="SUPFAM" id="SSF56112">
    <property type="entry name" value="Protein kinase-like (PK-like)"/>
    <property type="match status" value="1"/>
</dbReference>
<evidence type="ECO:0000313" key="1">
    <source>
        <dbReference type="EMBL" id="QBK85368.1"/>
    </source>
</evidence>
<organism evidence="1">
    <name type="scientific">Iridovirus LCIVAC01</name>
    <dbReference type="NCBI Taxonomy" id="2506607"/>
    <lineage>
        <taxon>Viruses</taxon>
        <taxon>Varidnaviria</taxon>
        <taxon>Bamfordvirae</taxon>
        <taxon>Nucleocytoviricota</taxon>
        <taxon>Megaviricetes</taxon>
        <taxon>Pimascovirales</taxon>
        <taxon>Pimascovirales incertae sedis</taxon>
        <taxon>Iridoviridae</taxon>
    </lineage>
</organism>
<dbReference type="EMBL" id="MK500321">
    <property type="protein sequence ID" value="QBK85368.1"/>
    <property type="molecule type" value="Genomic_DNA"/>
</dbReference>
<accession>A0A481YQB5</accession>
<dbReference type="InterPro" id="IPR011009">
    <property type="entry name" value="Kinase-like_dom_sf"/>
</dbReference>
<name>A0A481YQB5_9VIRU</name>
<dbReference type="Gene3D" id="1.10.510.10">
    <property type="entry name" value="Transferase(Phosphotransferase) domain 1"/>
    <property type="match status" value="1"/>
</dbReference>
<gene>
    <name evidence="1" type="ORF">LCIVAC01_01770</name>
</gene>
<sequence>MTDETKIEDENGMNDLGECFVRAINCRLKPLDCPEIDKSITEKELELKKDIFRAILPLLGLFIKHYQLDKEDELRGEKLDIIYDQTNIFIRALIPNIKITDNKFDFDDHLWESEEPHIIKGTRSDIYFLKDNGEFKYVLKLDKIKREKDCLEAEKMLHSFFEMMIYLILECFKKYADDWYWPIPRLYSIKKYFPPECEKYRRYHTTAFIMEKLNYSLLEAISYLDISEILYLGCQVAVSIQNLRTKMGFIHLDLLPRNILLKQIKQGYRQISINDPETGTVTTTPEIWVSHEIYIIDYGFSFIDVGKCEECGLDLSIPADISAVLQWQREEFPNDMIKFVHSLNDLVIALLRDNEENILIRAFSRLFGNVKTSIEFVKATSIFLEKNNN</sequence>